<reference evidence="2" key="3">
    <citation type="submission" date="2018-05" db="EMBL/GenBank/DDBJ databases">
        <title>OgluRS3 (Oryza glumaepatula Reference Sequence Version 3).</title>
        <authorList>
            <person name="Zhang J."/>
            <person name="Kudrna D."/>
            <person name="Lee S."/>
            <person name="Talag J."/>
            <person name="Welchert J."/>
            <person name="Wing R.A."/>
        </authorList>
    </citation>
    <scope>NUCLEOTIDE SEQUENCE [LARGE SCALE GENOMIC DNA]</scope>
</reference>
<protein>
    <submittedName>
        <fullName evidence="2">Uncharacterized protein</fullName>
    </submittedName>
</protein>
<reference evidence="2" key="2">
    <citation type="submission" date="2015-04" db="UniProtKB">
        <authorList>
            <consortium name="EnsemblPlants"/>
        </authorList>
    </citation>
    <scope>IDENTIFICATION</scope>
</reference>
<accession>A0A0D9YIJ4</accession>
<keyword evidence="1" id="KW-0472">Membrane</keyword>
<dbReference type="Gramene" id="OGLUM01G44400.1">
    <property type="protein sequence ID" value="OGLUM01G44400.1"/>
    <property type="gene ID" value="OGLUM01G44400"/>
</dbReference>
<keyword evidence="1" id="KW-0812">Transmembrane</keyword>
<sequence>MARVTAVIGDGYEYDGVVVGHPVIQFGDGAPPAVAGYPPPPPPPAATLQRGRPEQRCSSRCGPCETFTATFMVVVAVESLTYFLLAMILHKFPSPITAMLLSPVTLLALVGSFACCLAVSGCCDDRLDDGQNSGNRQVQDSIV</sequence>
<keyword evidence="3" id="KW-1185">Reference proteome</keyword>
<feature type="transmembrane region" description="Helical" evidence="1">
    <location>
        <begin position="67"/>
        <end position="88"/>
    </location>
</feature>
<evidence type="ECO:0000256" key="1">
    <source>
        <dbReference type="SAM" id="Phobius"/>
    </source>
</evidence>
<dbReference type="HOGENOM" id="CLU_1952226_0_0_1"/>
<reference evidence="2" key="1">
    <citation type="submission" date="2013-08" db="EMBL/GenBank/DDBJ databases">
        <title>Oryza genome evolution.</title>
        <authorList>
            <person name="Wing R.A."/>
            <person name="Panaud O."/>
            <person name="Oliveira A.C."/>
        </authorList>
    </citation>
    <scope>NUCLEOTIDE SEQUENCE</scope>
</reference>
<dbReference type="AlphaFoldDB" id="A0A0D9YIJ4"/>
<dbReference type="EnsemblPlants" id="OGLUM01G44400.1">
    <property type="protein sequence ID" value="OGLUM01G44400.1"/>
    <property type="gene ID" value="OGLUM01G44400"/>
</dbReference>
<dbReference type="Proteomes" id="UP000026961">
    <property type="component" value="Chromosome 1"/>
</dbReference>
<name>A0A0D9YIJ4_9ORYZ</name>
<feature type="transmembrane region" description="Helical" evidence="1">
    <location>
        <begin position="100"/>
        <end position="121"/>
    </location>
</feature>
<evidence type="ECO:0000313" key="3">
    <source>
        <dbReference type="Proteomes" id="UP000026961"/>
    </source>
</evidence>
<organism evidence="2">
    <name type="scientific">Oryza glumipatula</name>
    <dbReference type="NCBI Taxonomy" id="40148"/>
    <lineage>
        <taxon>Eukaryota</taxon>
        <taxon>Viridiplantae</taxon>
        <taxon>Streptophyta</taxon>
        <taxon>Embryophyta</taxon>
        <taxon>Tracheophyta</taxon>
        <taxon>Spermatophyta</taxon>
        <taxon>Magnoliopsida</taxon>
        <taxon>Liliopsida</taxon>
        <taxon>Poales</taxon>
        <taxon>Poaceae</taxon>
        <taxon>BOP clade</taxon>
        <taxon>Oryzoideae</taxon>
        <taxon>Oryzeae</taxon>
        <taxon>Oryzinae</taxon>
        <taxon>Oryza</taxon>
    </lineage>
</organism>
<keyword evidence="1" id="KW-1133">Transmembrane helix</keyword>
<proteinExistence type="predicted"/>
<evidence type="ECO:0000313" key="2">
    <source>
        <dbReference type="EnsemblPlants" id="OGLUM01G44400.1"/>
    </source>
</evidence>